<protein>
    <recommendedName>
        <fullName evidence="3">Phlebovirus glycoprotein G2 fusion domain-containing protein</fullName>
    </recommendedName>
</protein>
<keyword evidence="1" id="KW-0812">Transmembrane</keyword>
<feature type="chain" id="PRO_5005519322" description="Phlebovirus glycoprotein G2 fusion domain-containing protein" evidence="2">
    <location>
        <begin position="19"/>
        <end position="951"/>
    </location>
</feature>
<evidence type="ECO:0000256" key="1">
    <source>
        <dbReference type="SAM" id="Phobius"/>
    </source>
</evidence>
<keyword evidence="2" id="KW-0732">Signal</keyword>
<sequence>MVIPTLALILLLTHSCESLVRGTVANKEGLCRKCEKIMWISDGKTYDQVACGSTTYFDNDCGCTQNPTTCDVLEGFPTQVCNSANTSRILALMEAHGLKRCDVDQLSLLRPRDWCADDAISAETKGCSKLENTISTNIFKIGGIRYPVQYMKVRLLQPKVATDSTELQPKCDTPFPVSVCDAYPSLRECQLKTESASTCISRPSDIHKVYVLQGQDCVHPISCYGMGTYVYYPTSDELLTRCGSINVHCSPNDLMISVKPSSGTEIDKIEVCGSKDCHLERMRKRRSVSIPRDFYSKTSDSRLKVTSWNSGRLCTEEDVECEIMEVCAALDCFVCWEYTLNPHCWGTVVWVLALIALWILLTLLGSVVYLGLAMTKGLIVILRVVYYLVTRPLVCLYSGLAKKIKERVEEVKSLERKPIVKTRPPAHRSRVDDRKILLGLVILGVITGCLADSDSCFKYQSLIYKSESCSKTGNITVCEEDRIVESTLLDIGTTSCFEARSEDGSKLGSVSVTPLSLYYKCEKSTLYYTFNHKMIYDSIMHCPNAGQCSGDWCEKVGDNTTIDDLVISSPDGPGKKMCLRGNACAGNGCFYCTQSCISLKWYASPMPGARWEVFECTKWQPHLNLHIRSRSGKGSIDTTLAFSTSALKTLDDHISLRAEFSISAPAPITSRKFMTDGENTFMLDVSPAGFPQKGLVGQVQCKDQSTPSTSCSVAPSACVCSVSGVEGVCSCSEVDLSSLDPIHNRLPQHYLNTLFRMQRSDVVAVPQSLASAKVTIHYKGKLGSISGPVPDCSFQISKVEGCYNCHGGALVSYSCYSTAISSPVIDCGSFNTSIVCDPNRVPRTFRTPWDKSSIQFTCKAKCSKASSSVSGTLAYVGYDQLNSESIIHLVPRNFQNSSNWSWNLPMTGFHFLSSLTNLLGFLPVLGTILLSLLSIWLIIKIFPLRSRRKHY</sequence>
<organism evidence="4">
    <name type="scientific">Lygus hesperus</name>
    <name type="common">Western plant bug</name>
    <dbReference type="NCBI Taxonomy" id="30085"/>
    <lineage>
        <taxon>Eukaryota</taxon>
        <taxon>Metazoa</taxon>
        <taxon>Ecdysozoa</taxon>
        <taxon>Arthropoda</taxon>
        <taxon>Hexapoda</taxon>
        <taxon>Insecta</taxon>
        <taxon>Pterygota</taxon>
        <taxon>Neoptera</taxon>
        <taxon>Paraneoptera</taxon>
        <taxon>Hemiptera</taxon>
        <taxon>Heteroptera</taxon>
        <taxon>Panheteroptera</taxon>
        <taxon>Cimicomorpha</taxon>
        <taxon>Miridae</taxon>
        <taxon>Mirini</taxon>
        <taxon>Lygus</taxon>
    </lineage>
</organism>
<proteinExistence type="predicted"/>
<feature type="signal peptide" evidence="2">
    <location>
        <begin position="1"/>
        <end position="18"/>
    </location>
</feature>
<evidence type="ECO:0000313" key="4">
    <source>
        <dbReference type="EMBL" id="JAG52296.1"/>
    </source>
</evidence>
<evidence type="ECO:0000256" key="2">
    <source>
        <dbReference type="SAM" id="SignalP"/>
    </source>
</evidence>
<dbReference type="Pfam" id="PF07245">
    <property type="entry name" value="Phlebovirus_G2"/>
    <property type="match status" value="1"/>
</dbReference>
<accession>A0A0K8SG72</accession>
<feature type="domain" description="Phlebovirus glycoprotein G2 fusion" evidence="3">
    <location>
        <begin position="456"/>
        <end position="776"/>
    </location>
</feature>
<dbReference type="AlphaFoldDB" id="A0A0K8SG72"/>
<keyword evidence="1" id="KW-1133">Transmembrane helix</keyword>
<feature type="transmembrane region" description="Helical" evidence="1">
    <location>
        <begin position="384"/>
        <end position="400"/>
    </location>
</feature>
<feature type="transmembrane region" description="Helical" evidence="1">
    <location>
        <begin position="918"/>
        <end position="939"/>
    </location>
</feature>
<dbReference type="InterPro" id="IPR009878">
    <property type="entry name" value="Phlebovirus_G2_fusion"/>
</dbReference>
<dbReference type="Gene3D" id="2.60.40.3770">
    <property type="match status" value="1"/>
</dbReference>
<dbReference type="EMBL" id="GBRD01013530">
    <property type="protein sequence ID" value="JAG52296.1"/>
    <property type="molecule type" value="Transcribed_RNA"/>
</dbReference>
<name>A0A0K8SG72_LYGHE</name>
<feature type="transmembrane region" description="Helical" evidence="1">
    <location>
        <begin position="348"/>
        <end position="372"/>
    </location>
</feature>
<evidence type="ECO:0000259" key="3">
    <source>
        <dbReference type="Pfam" id="PF07245"/>
    </source>
</evidence>
<keyword evidence="1" id="KW-0472">Membrane</keyword>
<dbReference type="Gene3D" id="2.60.98.50">
    <property type="match status" value="1"/>
</dbReference>
<reference evidence="4" key="1">
    <citation type="submission" date="2014-09" db="EMBL/GenBank/DDBJ databases">
        <authorList>
            <person name="Magalhaes I.L.F."/>
            <person name="Oliveira U."/>
            <person name="Santos F.R."/>
            <person name="Vidigal T.H.D.A."/>
            <person name="Brescovit A.D."/>
            <person name="Santos A.J."/>
        </authorList>
    </citation>
    <scope>NUCLEOTIDE SEQUENCE</scope>
</reference>